<proteinExistence type="predicted"/>
<evidence type="ECO:0000313" key="1">
    <source>
        <dbReference type="EMBL" id="QIR75451.1"/>
    </source>
</evidence>
<reference evidence="1 2" key="1">
    <citation type="journal article" date="2017" name="Environ. Sci. Technol.">
        <title>Organohalide Respiration with Chlorinated Ethenes under Low pH Conditions.</title>
        <authorList>
            <person name="Yang Y."/>
            <person name="Capiro N.L."/>
            <person name="Marcet T.F."/>
            <person name="Yan J."/>
            <person name="Pennell K.D."/>
            <person name="Loffler F.E."/>
        </authorList>
    </citation>
    <scope>NUCLEOTIDE SEQUENCE [LARGE SCALE GENOMIC DNA]</scope>
    <source>
        <strain evidence="1 2">ACSDCE</strain>
    </source>
</reference>
<protein>
    <submittedName>
        <fullName evidence="1">Uncharacterized protein</fullName>
    </submittedName>
</protein>
<organism evidence="1 2">
    <name type="scientific">Sulfurospirillum diekertiae</name>
    <dbReference type="NCBI Taxonomy" id="1854492"/>
    <lineage>
        <taxon>Bacteria</taxon>
        <taxon>Pseudomonadati</taxon>
        <taxon>Campylobacterota</taxon>
        <taxon>Epsilonproteobacteria</taxon>
        <taxon>Campylobacterales</taxon>
        <taxon>Sulfurospirillaceae</taxon>
        <taxon>Sulfurospirillum</taxon>
    </lineage>
</organism>
<accession>A0A6G9VQ14</accession>
<evidence type="ECO:0000313" key="2">
    <source>
        <dbReference type="Proteomes" id="UP000502831"/>
    </source>
</evidence>
<dbReference type="RefSeq" id="WP_167749484.1">
    <property type="nucleotide sequence ID" value="NZ_CP039734.2"/>
</dbReference>
<dbReference type="AlphaFoldDB" id="A0A6G9VQ14"/>
<dbReference type="EMBL" id="CP039734">
    <property type="protein sequence ID" value="QIR75451.1"/>
    <property type="molecule type" value="Genomic_DNA"/>
</dbReference>
<name>A0A6G9VQ14_9BACT</name>
<dbReference type="Proteomes" id="UP000502831">
    <property type="component" value="Chromosome"/>
</dbReference>
<sequence length="434" mass="50404">MTIYRILSFSVLIVYLAFVYIYQLNYPPRWDALSYLEIAKSYFENGIFYPTQYSITRLYGYPLFLSLFYQIFEESIIREAVIFVQLLLYFSLSIAISNIVGIKYPQFTKYIQVGLFSNIFLFPYLMMSASDGFSIIIWLSIIYTMMKILLLIQKKIDTLYFFIFGFLVGYSIMIRPANIHIIILIPVLIVSYCYFRYKDGIKNNYLAIGAFCFLGFFVAVVPQIYINYTYFDIVSFLPARNLGSEQINWGIQYLKAAANCTNIGTGALLYTNPLFKPSDILGLEWYWINPIAGLKTIGLHIFSAFDYNYLFPYIYNINPKYSIFLFFYSQVILYFGVIGYGSSLKYCNSENAIREFNVMLFIMIPLVVLGSLSVIAISAVENRFSLPIITILLPFAFFTLYKYKTNKLVILGFTLYLIMAFYVSSFINAQKTIF</sequence>
<gene>
    <name evidence="1" type="ORF">FA584_04225</name>
</gene>